<accession>A0A835FAJ7</accession>
<proteinExistence type="predicted"/>
<dbReference type="InterPro" id="IPR039278">
    <property type="entry name" value="Red1"/>
</dbReference>
<evidence type="ECO:0000313" key="1">
    <source>
        <dbReference type="EMBL" id="KAF8733053.1"/>
    </source>
</evidence>
<comment type="caution">
    <text evidence="1">The sequence shown here is derived from an EMBL/GenBank/DDBJ whole genome shotgun (WGS) entry which is preliminary data.</text>
</comment>
<organism evidence="1 2">
    <name type="scientific">Digitaria exilis</name>
    <dbReference type="NCBI Taxonomy" id="1010633"/>
    <lineage>
        <taxon>Eukaryota</taxon>
        <taxon>Viridiplantae</taxon>
        <taxon>Streptophyta</taxon>
        <taxon>Embryophyta</taxon>
        <taxon>Tracheophyta</taxon>
        <taxon>Spermatophyta</taxon>
        <taxon>Magnoliopsida</taxon>
        <taxon>Liliopsida</taxon>
        <taxon>Poales</taxon>
        <taxon>Poaceae</taxon>
        <taxon>PACMAD clade</taxon>
        <taxon>Panicoideae</taxon>
        <taxon>Panicodae</taxon>
        <taxon>Paniceae</taxon>
        <taxon>Anthephorinae</taxon>
        <taxon>Digitaria</taxon>
    </lineage>
</organism>
<gene>
    <name evidence="1" type="ORF">HU200_015414</name>
</gene>
<sequence length="346" mass="38802">MPIKTSADKVAREIQQYGNPLAFPMAQESSGAAVMDAGCFLVECMVLLRSTILIFSSSQQGLLLSLYTNSYPGSQKTNLLIREGYEPENKEKLAEAKDYMDDDLLFPAMQARSECTLDLENQMEETVHVYAENRQVFGDSVQDYELLEASLWSRLVERFGKKPCLNSTGEDTEELAVGKVAAEHGKQVCTCFCVTIFDCVVLNKTVQGSVDVECFLEGALDLYCGNVSKPDRIKVIFLYWITKLPKEVIDQLEFQNALPRALIWSPIDPSADNRNRIIELLNYGADKMAEDITIEGFKSSADMLVDYMKKYPMCPQILLISARLDTKHGACPGLKGFDELIFNWST</sequence>
<dbReference type="OrthoDB" id="1922977at2759"/>
<dbReference type="EMBL" id="JACEFO010001603">
    <property type="protein sequence ID" value="KAF8733053.1"/>
    <property type="molecule type" value="Genomic_DNA"/>
</dbReference>
<dbReference type="AlphaFoldDB" id="A0A835FAJ7"/>
<keyword evidence="2" id="KW-1185">Reference proteome</keyword>
<dbReference type="PANTHER" id="PTHR21563">
    <property type="entry name" value="ZINC FINGER C3H1 DOMAIN-CONTAINING PROTEIN"/>
    <property type="match status" value="1"/>
</dbReference>
<reference evidence="1" key="1">
    <citation type="submission" date="2020-07" db="EMBL/GenBank/DDBJ databases">
        <title>Genome sequence and genetic diversity analysis of an under-domesticated orphan crop, white fonio (Digitaria exilis).</title>
        <authorList>
            <person name="Bennetzen J.L."/>
            <person name="Chen S."/>
            <person name="Ma X."/>
            <person name="Wang X."/>
            <person name="Yssel A.E.J."/>
            <person name="Chaluvadi S.R."/>
            <person name="Johnson M."/>
            <person name="Gangashetty P."/>
            <person name="Hamidou F."/>
            <person name="Sanogo M.D."/>
            <person name="Zwaenepoel A."/>
            <person name="Wallace J."/>
            <person name="Van De Peer Y."/>
            <person name="Van Deynze A."/>
        </authorList>
    </citation>
    <scope>NUCLEOTIDE SEQUENCE</scope>
    <source>
        <tissue evidence="1">Leaves</tissue>
    </source>
</reference>
<dbReference type="GO" id="GO:0005634">
    <property type="term" value="C:nucleus"/>
    <property type="evidence" value="ECO:0007669"/>
    <property type="project" value="TreeGrafter"/>
</dbReference>
<dbReference type="PANTHER" id="PTHR21563:SF3">
    <property type="entry name" value="ZINC FINGER C3H1 DOMAIN-CONTAINING PROTEIN"/>
    <property type="match status" value="1"/>
</dbReference>
<dbReference type="Proteomes" id="UP000636709">
    <property type="component" value="Unassembled WGS sequence"/>
</dbReference>
<evidence type="ECO:0000313" key="2">
    <source>
        <dbReference type="Proteomes" id="UP000636709"/>
    </source>
</evidence>
<dbReference type="GO" id="GO:0000178">
    <property type="term" value="C:exosome (RNase complex)"/>
    <property type="evidence" value="ECO:0007669"/>
    <property type="project" value="TreeGrafter"/>
</dbReference>
<protein>
    <submittedName>
        <fullName evidence="1">Uncharacterized protein</fullName>
    </submittedName>
</protein>
<name>A0A835FAJ7_9POAL</name>